<evidence type="ECO:0000256" key="1">
    <source>
        <dbReference type="SAM" id="MobiDB-lite"/>
    </source>
</evidence>
<dbReference type="EMBL" id="ATLV01024506">
    <property type="status" value="NOT_ANNOTATED_CDS"/>
    <property type="molecule type" value="Genomic_DNA"/>
</dbReference>
<proteinExistence type="predicted"/>
<accession>A0A084WMS9</accession>
<gene>
    <name evidence="2" type="ORF">ZHAS_00019584</name>
</gene>
<feature type="region of interest" description="Disordered" evidence="1">
    <location>
        <begin position="42"/>
        <end position="73"/>
    </location>
</feature>
<feature type="compositionally biased region" description="Polar residues" evidence="1">
    <location>
        <begin position="57"/>
        <end position="68"/>
    </location>
</feature>
<dbReference type="Proteomes" id="UP000030765">
    <property type="component" value="Unassembled WGS sequence"/>
</dbReference>
<dbReference type="EMBL" id="KE525352">
    <property type="protein sequence ID" value="KFB51523.1"/>
    <property type="molecule type" value="Genomic_DNA"/>
</dbReference>
<sequence length="140" mass="15991">MVSMYELELEFVLFGVLVFARQLERWFNFREKNPNEKACIQENNNHPGNGEHKISDATLSRSDQVSEGSRTHDRTLEAEVLSKIGDLPIDHLPSPSGWFDKFRAELPPVKGNAPAWCNECSSPMVERTINLHLMHLMNSL</sequence>
<evidence type="ECO:0000313" key="4">
    <source>
        <dbReference type="Proteomes" id="UP000030765"/>
    </source>
</evidence>
<organism evidence="2">
    <name type="scientific">Anopheles sinensis</name>
    <name type="common">Mosquito</name>
    <dbReference type="NCBI Taxonomy" id="74873"/>
    <lineage>
        <taxon>Eukaryota</taxon>
        <taxon>Metazoa</taxon>
        <taxon>Ecdysozoa</taxon>
        <taxon>Arthropoda</taxon>
        <taxon>Hexapoda</taxon>
        <taxon>Insecta</taxon>
        <taxon>Pterygota</taxon>
        <taxon>Neoptera</taxon>
        <taxon>Endopterygota</taxon>
        <taxon>Diptera</taxon>
        <taxon>Nematocera</taxon>
        <taxon>Culicoidea</taxon>
        <taxon>Culicidae</taxon>
        <taxon>Anophelinae</taxon>
        <taxon>Anopheles</taxon>
    </lineage>
</organism>
<dbReference type="AlphaFoldDB" id="A0A084WMS9"/>
<reference evidence="3" key="2">
    <citation type="submission" date="2020-05" db="UniProtKB">
        <authorList>
            <consortium name="EnsemblMetazoa"/>
        </authorList>
    </citation>
    <scope>IDENTIFICATION</scope>
</reference>
<keyword evidence="4" id="KW-1185">Reference proteome</keyword>
<evidence type="ECO:0000313" key="3">
    <source>
        <dbReference type="EnsemblMetazoa" id="ASIC019584-PA"/>
    </source>
</evidence>
<dbReference type="EnsemblMetazoa" id="ASIC019584-RA">
    <property type="protein sequence ID" value="ASIC019584-PA"/>
    <property type="gene ID" value="ASIC019584"/>
</dbReference>
<evidence type="ECO:0000313" key="2">
    <source>
        <dbReference type="EMBL" id="KFB51523.1"/>
    </source>
</evidence>
<protein>
    <submittedName>
        <fullName evidence="2 3">Uncharacterized protein</fullName>
    </submittedName>
</protein>
<reference evidence="2 4" key="1">
    <citation type="journal article" date="2014" name="BMC Genomics">
        <title>Genome sequence of Anopheles sinensis provides insight into genetics basis of mosquito competence for malaria parasites.</title>
        <authorList>
            <person name="Zhou D."/>
            <person name="Zhang D."/>
            <person name="Ding G."/>
            <person name="Shi L."/>
            <person name="Hou Q."/>
            <person name="Ye Y."/>
            <person name="Xu Y."/>
            <person name="Zhou H."/>
            <person name="Xiong C."/>
            <person name="Li S."/>
            <person name="Yu J."/>
            <person name="Hong S."/>
            <person name="Yu X."/>
            <person name="Zou P."/>
            <person name="Chen C."/>
            <person name="Chang X."/>
            <person name="Wang W."/>
            <person name="Lv Y."/>
            <person name="Sun Y."/>
            <person name="Ma L."/>
            <person name="Shen B."/>
            <person name="Zhu C."/>
        </authorList>
    </citation>
    <scope>NUCLEOTIDE SEQUENCE [LARGE SCALE GENOMIC DNA]</scope>
</reference>
<name>A0A084WMS9_ANOSI</name>
<dbReference type="VEuPathDB" id="VectorBase:ASIC019584"/>